<dbReference type="EMBL" id="GBXM01074732">
    <property type="protein sequence ID" value="JAH33845.1"/>
    <property type="molecule type" value="Transcribed_RNA"/>
</dbReference>
<protein>
    <submittedName>
        <fullName evidence="1">Uncharacterized protein</fullName>
    </submittedName>
</protein>
<reference evidence="1" key="1">
    <citation type="submission" date="2014-11" db="EMBL/GenBank/DDBJ databases">
        <authorList>
            <person name="Amaro Gonzalez C."/>
        </authorList>
    </citation>
    <scope>NUCLEOTIDE SEQUENCE</scope>
</reference>
<dbReference type="AlphaFoldDB" id="A0A0E9RZQ4"/>
<sequence>MGIDHSLARIQNQYFYIIKFQFLNFGYASSHNTQVQQL</sequence>
<reference evidence="1" key="2">
    <citation type="journal article" date="2015" name="Fish Shellfish Immunol.">
        <title>Early steps in the European eel (Anguilla anguilla)-Vibrio vulnificus interaction in the gills: Role of the RtxA13 toxin.</title>
        <authorList>
            <person name="Callol A."/>
            <person name="Pajuelo D."/>
            <person name="Ebbesson L."/>
            <person name="Teles M."/>
            <person name="MacKenzie S."/>
            <person name="Amaro C."/>
        </authorList>
    </citation>
    <scope>NUCLEOTIDE SEQUENCE</scope>
</reference>
<accession>A0A0E9RZQ4</accession>
<organism evidence="1">
    <name type="scientific">Anguilla anguilla</name>
    <name type="common">European freshwater eel</name>
    <name type="synonym">Muraena anguilla</name>
    <dbReference type="NCBI Taxonomy" id="7936"/>
    <lineage>
        <taxon>Eukaryota</taxon>
        <taxon>Metazoa</taxon>
        <taxon>Chordata</taxon>
        <taxon>Craniata</taxon>
        <taxon>Vertebrata</taxon>
        <taxon>Euteleostomi</taxon>
        <taxon>Actinopterygii</taxon>
        <taxon>Neopterygii</taxon>
        <taxon>Teleostei</taxon>
        <taxon>Anguilliformes</taxon>
        <taxon>Anguillidae</taxon>
        <taxon>Anguilla</taxon>
    </lineage>
</organism>
<proteinExistence type="predicted"/>
<name>A0A0E9RZQ4_ANGAN</name>
<evidence type="ECO:0000313" key="1">
    <source>
        <dbReference type="EMBL" id="JAH33845.1"/>
    </source>
</evidence>